<sequence length="330" mass="36154">MGILAQHISDDETFMVTGAIAVPCPTLNVANLPLHILLPDTDSDRDHFATDEDVSPNGPAFLRKGQYLLQLRQRCIGAVQTPIPSSPISPTHSTRHMDASTSRRSLTPVAGVSSLPPDQRTLLYSDPFPVVDDSRSDESDVSNASGRARKFPDVSPPTTPPTMSPSHELPAASASSTEPSRRIFKTARLSPELLNPILLPTPIIPINPDTQRPYRVVVGRRGRGAGQQGFTNRLDIKRSYNAYYGATRRGSPRVECPVCKLGEHCAVDCVDYVCPVCNTHKAGHLPGYCRDRRRSMRTAGRNDTGGTSTLDDDWRHDTTWDDTDYGNGEQ</sequence>
<feature type="compositionally biased region" description="Low complexity" evidence="1">
    <location>
        <begin position="81"/>
        <end position="92"/>
    </location>
</feature>
<evidence type="ECO:0000313" key="3">
    <source>
        <dbReference type="Proteomes" id="UP000054988"/>
    </source>
</evidence>
<evidence type="ECO:0000313" key="2">
    <source>
        <dbReference type="EMBL" id="KTB42908.1"/>
    </source>
</evidence>
<comment type="caution">
    <text evidence="2">The sequence shown here is derived from an EMBL/GenBank/DDBJ whole genome shotgun (WGS) entry which is preliminary data.</text>
</comment>
<feature type="compositionally biased region" description="Pro residues" evidence="1">
    <location>
        <begin position="154"/>
        <end position="163"/>
    </location>
</feature>
<proteinExistence type="predicted"/>
<reference evidence="2 3" key="1">
    <citation type="submission" date="2015-12" db="EMBL/GenBank/DDBJ databases">
        <title>Draft genome sequence of Moniliophthora roreri, the causal agent of frosty pod rot of cacao.</title>
        <authorList>
            <person name="Aime M.C."/>
            <person name="Diaz-Valderrama J.R."/>
            <person name="Kijpornyongpan T."/>
            <person name="Phillips-Mora W."/>
        </authorList>
    </citation>
    <scope>NUCLEOTIDE SEQUENCE [LARGE SCALE GENOMIC DNA]</scope>
    <source>
        <strain evidence="2 3">MCA 2952</strain>
    </source>
</reference>
<dbReference type="EMBL" id="LATX01001285">
    <property type="protein sequence ID" value="KTB42908.1"/>
    <property type="molecule type" value="Genomic_DNA"/>
</dbReference>
<name>A0A0W0G2U9_MONRR</name>
<gene>
    <name evidence="2" type="ORF">WG66_4518</name>
</gene>
<feature type="region of interest" description="Disordered" evidence="1">
    <location>
        <begin position="80"/>
        <end position="181"/>
    </location>
</feature>
<accession>A0A0W0G2U9</accession>
<evidence type="ECO:0000256" key="1">
    <source>
        <dbReference type="SAM" id="MobiDB-lite"/>
    </source>
</evidence>
<dbReference type="Proteomes" id="UP000054988">
    <property type="component" value="Unassembled WGS sequence"/>
</dbReference>
<organism evidence="2 3">
    <name type="scientific">Moniliophthora roreri</name>
    <name type="common">Frosty pod rot fungus</name>
    <name type="synonym">Monilia roreri</name>
    <dbReference type="NCBI Taxonomy" id="221103"/>
    <lineage>
        <taxon>Eukaryota</taxon>
        <taxon>Fungi</taxon>
        <taxon>Dikarya</taxon>
        <taxon>Basidiomycota</taxon>
        <taxon>Agaricomycotina</taxon>
        <taxon>Agaricomycetes</taxon>
        <taxon>Agaricomycetidae</taxon>
        <taxon>Agaricales</taxon>
        <taxon>Marasmiineae</taxon>
        <taxon>Marasmiaceae</taxon>
        <taxon>Moniliophthora</taxon>
    </lineage>
</organism>
<dbReference type="AlphaFoldDB" id="A0A0W0G2U9"/>
<protein>
    <submittedName>
        <fullName evidence="2">Uncharacterized protein</fullName>
    </submittedName>
</protein>